<protein>
    <submittedName>
        <fullName evidence="3">GNAT family N-acetyltransferase</fullName>
        <ecNumber evidence="3">2.3.1.-</ecNumber>
    </submittedName>
</protein>
<dbReference type="EC" id="2.3.1.-" evidence="3"/>
<organism evidence="3 4">
    <name type="scientific">Paenibacillus thailandensis</name>
    <dbReference type="NCBI Taxonomy" id="393250"/>
    <lineage>
        <taxon>Bacteria</taxon>
        <taxon>Bacillati</taxon>
        <taxon>Bacillota</taxon>
        <taxon>Bacilli</taxon>
        <taxon>Bacillales</taxon>
        <taxon>Paenibacillaceae</taxon>
        <taxon>Paenibacillus</taxon>
    </lineage>
</organism>
<sequence>MSILQSGPLTVRPLNENDAVLLVRWLSDSRVLQYYEGRDRPHDMALVQEHFYEYVEDEGVTRCIIEYDGQAVGYIQFYLVVEEEREEYGYDGFNGSVYGMDQFIGEVGCWNKGIGTRLINEMVRYLIRERKADAIVMDPQAWNERAIHVYEKCGFVKKKLLPKHEWHEGEKRDCWLMEYKGLAET</sequence>
<dbReference type="PROSITE" id="PS51186">
    <property type="entry name" value="GNAT"/>
    <property type="match status" value="1"/>
</dbReference>
<dbReference type="RefSeq" id="WP_379275107.1">
    <property type="nucleotide sequence ID" value="NZ_JBHUGT010000012.1"/>
</dbReference>
<comment type="caution">
    <text evidence="3">The sequence shown here is derived from an EMBL/GenBank/DDBJ whole genome shotgun (WGS) entry which is preliminary data.</text>
</comment>
<dbReference type="PANTHER" id="PTHR31438:SF1">
    <property type="entry name" value="LYSINE N-ACYLTRANSFERASE C17G9.06C-RELATED"/>
    <property type="match status" value="1"/>
</dbReference>
<feature type="domain" description="N-acetyltransferase" evidence="2">
    <location>
        <begin position="9"/>
        <end position="182"/>
    </location>
</feature>
<keyword evidence="3" id="KW-0808">Transferase</keyword>
<keyword evidence="1" id="KW-0046">Antibiotic resistance</keyword>
<dbReference type="Pfam" id="PF13523">
    <property type="entry name" value="Acetyltransf_8"/>
    <property type="match status" value="1"/>
</dbReference>
<dbReference type="Proteomes" id="UP001597493">
    <property type="component" value="Unassembled WGS sequence"/>
</dbReference>
<dbReference type="PANTHER" id="PTHR31438">
    <property type="entry name" value="LYSINE N-ACYLTRANSFERASE C17G9.06C-RELATED"/>
    <property type="match status" value="1"/>
</dbReference>
<evidence type="ECO:0000259" key="2">
    <source>
        <dbReference type="PROSITE" id="PS51186"/>
    </source>
</evidence>
<dbReference type="InterPro" id="IPR016181">
    <property type="entry name" value="Acyl_CoA_acyltransferase"/>
</dbReference>
<proteinExistence type="predicted"/>
<name>A0ABW5R028_9BACL</name>
<evidence type="ECO:0000313" key="4">
    <source>
        <dbReference type="Proteomes" id="UP001597493"/>
    </source>
</evidence>
<evidence type="ECO:0000313" key="3">
    <source>
        <dbReference type="EMBL" id="MFD2661802.1"/>
    </source>
</evidence>
<reference evidence="4" key="1">
    <citation type="journal article" date="2019" name="Int. J. Syst. Evol. Microbiol.">
        <title>The Global Catalogue of Microorganisms (GCM) 10K type strain sequencing project: providing services to taxonomists for standard genome sequencing and annotation.</title>
        <authorList>
            <consortium name="The Broad Institute Genomics Platform"/>
            <consortium name="The Broad Institute Genome Sequencing Center for Infectious Disease"/>
            <person name="Wu L."/>
            <person name="Ma J."/>
        </authorList>
    </citation>
    <scope>NUCLEOTIDE SEQUENCE [LARGE SCALE GENOMIC DNA]</scope>
    <source>
        <strain evidence="4">TISTR 1827</strain>
    </source>
</reference>
<dbReference type="SUPFAM" id="SSF55729">
    <property type="entry name" value="Acyl-CoA N-acyltransferases (Nat)"/>
    <property type="match status" value="1"/>
</dbReference>
<keyword evidence="4" id="KW-1185">Reference proteome</keyword>
<dbReference type="InterPro" id="IPR000182">
    <property type="entry name" value="GNAT_dom"/>
</dbReference>
<dbReference type="Gene3D" id="3.40.630.30">
    <property type="match status" value="1"/>
</dbReference>
<keyword evidence="3" id="KW-0012">Acyltransferase</keyword>
<gene>
    <name evidence="3" type="ORF">ACFSW5_16225</name>
</gene>
<evidence type="ECO:0000256" key="1">
    <source>
        <dbReference type="ARBA" id="ARBA00023251"/>
    </source>
</evidence>
<dbReference type="GO" id="GO:0016746">
    <property type="term" value="F:acyltransferase activity"/>
    <property type="evidence" value="ECO:0007669"/>
    <property type="project" value="UniProtKB-KW"/>
</dbReference>
<accession>A0ABW5R028</accession>
<dbReference type="EMBL" id="JBHUMY010000016">
    <property type="protein sequence ID" value="MFD2661802.1"/>
    <property type="molecule type" value="Genomic_DNA"/>
</dbReference>